<evidence type="ECO:0000313" key="4">
    <source>
        <dbReference type="Proteomes" id="UP000284395"/>
    </source>
</evidence>
<name>A0A420EQR0_9SPHN</name>
<proteinExistence type="predicted"/>
<comment type="caution">
    <text evidence="3">The sequence shown here is derived from an EMBL/GenBank/DDBJ whole genome shotgun (WGS) entry which is preliminary data.</text>
</comment>
<organism evidence="3 4">
    <name type="scientific">Altericroceibacterium spongiae</name>
    <dbReference type="NCBI Taxonomy" id="2320269"/>
    <lineage>
        <taxon>Bacteria</taxon>
        <taxon>Pseudomonadati</taxon>
        <taxon>Pseudomonadota</taxon>
        <taxon>Alphaproteobacteria</taxon>
        <taxon>Sphingomonadales</taxon>
        <taxon>Erythrobacteraceae</taxon>
        <taxon>Altericroceibacterium</taxon>
    </lineage>
</organism>
<reference evidence="3 4" key="1">
    <citation type="submission" date="2018-09" db="EMBL/GenBank/DDBJ databases">
        <title>Altererythrobacter spongiae sp. nov., isolated from a marine sponge.</title>
        <authorList>
            <person name="Zhuang L."/>
            <person name="Luo L."/>
        </authorList>
    </citation>
    <scope>NUCLEOTIDE SEQUENCE [LARGE SCALE GENOMIC DNA]</scope>
    <source>
        <strain evidence="3 4">HN-Y73</strain>
    </source>
</reference>
<dbReference type="EMBL" id="RAPF01000001">
    <property type="protein sequence ID" value="RKF23013.1"/>
    <property type="molecule type" value="Genomic_DNA"/>
</dbReference>
<feature type="domain" description="Metallo-beta-lactamase" evidence="2">
    <location>
        <begin position="51"/>
        <end position="248"/>
    </location>
</feature>
<dbReference type="InterPro" id="IPR001279">
    <property type="entry name" value="Metallo-B-lactamas"/>
</dbReference>
<dbReference type="Pfam" id="PF12706">
    <property type="entry name" value="Lactamase_B_2"/>
    <property type="match status" value="1"/>
</dbReference>
<dbReference type="CDD" id="cd07719">
    <property type="entry name" value="arylsulfatase_AtsA-like_MBL-fold"/>
    <property type="match status" value="1"/>
</dbReference>
<dbReference type="InterPro" id="IPR036866">
    <property type="entry name" value="RibonucZ/Hydroxyglut_hydro"/>
</dbReference>
<dbReference type="SMART" id="SM00849">
    <property type="entry name" value="Lactamase_B"/>
    <property type="match status" value="1"/>
</dbReference>
<evidence type="ECO:0000256" key="1">
    <source>
        <dbReference type="ARBA" id="ARBA00022801"/>
    </source>
</evidence>
<accession>A0A420EQR0</accession>
<dbReference type="PANTHER" id="PTHR46018:SF2">
    <property type="entry name" value="ZINC PHOSPHODIESTERASE ELAC PROTEIN 1"/>
    <property type="match status" value="1"/>
</dbReference>
<evidence type="ECO:0000313" key="3">
    <source>
        <dbReference type="EMBL" id="RKF23013.1"/>
    </source>
</evidence>
<protein>
    <submittedName>
        <fullName evidence="3">MBL fold metallo-hydrolase</fullName>
    </submittedName>
</protein>
<dbReference type="SUPFAM" id="SSF56281">
    <property type="entry name" value="Metallo-hydrolase/oxidoreductase"/>
    <property type="match status" value="1"/>
</dbReference>
<dbReference type="GO" id="GO:0042781">
    <property type="term" value="F:3'-tRNA processing endoribonuclease activity"/>
    <property type="evidence" value="ECO:0007669"/>
    <property type="project" value="TreeGrafter"/>
</dbReference>
<sequence>MQMGLAAGAASVFPQSLLAQDKAAAASDSGARLVLLGTKGGPRVGGSRSNPANALVVDDAVYVIDTGMGVSAQFVKAGLDFRKLRAIFISHMHSDHELELGNFVYNSWVTNSFTKPVDVYGPVGIEDMVRDYWALNRIDIETRIADEGRVDPRPLLHGHDMAFEKRQVMQDDKVTVSALPTPHKPLQNFAYRFDTPYGSVVYSGDTSFYPPLADFAKGADILVHEVLYEPGVDALTKRARGGEAFRAHIMNAHSTTGQVGQIAAMAGVKTLVLSHFVPGDMDWITDDMWREGAARHFQGEIIAGHDLQEIPLS</sequence>
<dbReference type="OrthoDB" id="9803916at2"/>
<keyword evidence="4" id="KW-1185">Reference proteome</keyword>
<dbReference type="Gene3D" id="3.60.15.10">
    <property type="entry name" value="Ribonuclease Z/Hydroxyacylglutathione hydrolase-like"/>
    <property type="match status" value="1"/>
</dbReference>
<dbReference type="AlphaFoldDB" id="A0A420EQR0"/>
<dbReference type="PANTHER" id="PTHR46018">
    <property type="entry name" value="ZINC PHOSPHODIESTERASE ELAC PROTEIN 1"/>
    <property type="match status" value="1"/>
</dbReference>
<dbReference type="Proteomes" id="UP000284395">
    <property type="component" value="Unassembled WGS sequence"/>
</dbReference>
<dbReference type="InterPro" id="IPR044094">
    <property type="entry name" value="AtsA-like_MBL-fold"/>
</dbReference>
<gene>
    <name evidence="3" type="ORF">D6851_00405</name>
</gene>
<evidence type="ECO:0000259" key="2">
    <source>
        <dbReference type="SMART" id="SM00849"/>
    </source>
</evidence>
<keyword evidence="1 3" id="KW-0378">Hydrolase</keyword>